<dbReference type="EMBL" id="JAVREJ010000016">
    <property type="protein sequence ID" value="MDT0352074.1"/>
    <property type="molecule type" value="Genomic_DNA"/>
</dbReference>
<dbReference type="Proteomes" id="UP001183202">
    <property type="component" value="Unassembled WGS sequence"/>
</dbReference>
<dbReference type="InterPro" id="IPR015802">
    <property type="entry name" value="Cu_amine_oxidase_N3"/>
</dbReference>
<dbReference type="InterPro" id="IPR036460">
    <property type="entry name" value="Cu_amine_oxidase_C_sf"/>
</dbReference>
<dbReference type="SUPFAM" id="SSF49998">
    <property type="entry name" value="Amine oxidase catalytic domain"/>
    <property type="match status" value="1"/>
</dbReference>
<name>A0ABU2NHJ0_9PSEU</name>
<evidence type="ECO:0000256" key="2">
    <source>
        <dbReference type="ARBA" id="ARBA00022723"/>
    </source>
</evidence>
<dbReference type="EC" id="1.4.3.-" evidence="6"/>
<dbReference type="InterPro" id="IPR000269">
    <property type="entry name" value="Cu_amine_oxidase"/>
</dbReference>
<comment type="similarity">
    <text evidence="1 6">Belongs to the copper/topaquinone oxidase family.</text>
</comment>
<dbReference type="PROSITE" id="PS01164">
    <property type="entry name" value="COPPER_AMINE_OXID_1"/>
    <property type="match status" value="1"/>
</dbReference>
<reference evidence="11" key="1">
    <citation type="submission" date="2023-07" db="EMBL/GenBank/DDBJ databases">
        <title>30 novel species of actinomycetes from the DSMZ collection.</title>
        <authorList>
            <person name="Nouioui I."/>
        </authorList>
    </citation>
    <scope>NUCLEOTIDE SEQUENCE [LARGE SCALE GENOMIC DNA]</scope>
    <source>
        <strain evidence="11">DSM 45834</strain>
    </source>
</reference>
<keyword evidence="5 6" id="KW-0186">Copper</keyword>
<dbReference type="InterPro" id="IPR015798">
    <property type="entry name" value="Cu_amine_oxidase_C"/>
</dbReference>
<feature type="domain" description="Copper amine oxidase catalytic" evidence="7">
    <location>
        <begin position="226"/>
        <end position="626"/>
    </location>
</feature>
<dbReference type="RefSeq" id="WP_311558579.1">
    <property type="nucleotide sequence ID" value="NZ_JAVREJ010000016.1"/>
</dbReference>
<evidence type="ECO:0000256" key="3">
    <source>
        <dbReference type="ARBA" id="ARBA00022772"/>
    </source>
</evidence>
<keyword evidence="4 6" id="KW-0560">Oxidoreductase</keyword>
<keyword evidence="11" id="KW-1185">Reference proteome</keyword>
<dbReference type="Gene3D" id="2.70.98.20">
    <property type="entry name" value="Copper amine oxidase, catalytic domain"/>
    <property type="match status" value="1"/>
</dbReference>
<dbReference type="PANTHER" id="PTHR10638">
    <property type="entry name" value="COPPER AMINE OXIDASE"/>
    <property type="match status" value="1"/>
</dbReference>
<comment type="caution">
    <text evidence="10">The sequence shown here is derived from an EMBL/GenBank/DDBJ whole genome shotgun (WGS) entry which is preliminary data.</text>
</comment>
<dbReference type="NCBIfam" id="NF008559">
    <property type="entry name" value="PRK11504.1"/>
    <property type="match status" value="1"/>
</dbReference>
<dbReference type="Pfam" id="PF21994">
    <property type="entry name" value="AGAO-like_N2"/>
    <property type="match status" value="1"/>
</dbReference>
<evidence type="ECO:0000259" key="8">
    <source>
        <dbReference type="Pfam" id="PF02728"/>
    </source>
</evidence>
<keyword evidence="2 6" id="KW-0479">Metal-binding</keyword>
<evidence type="ECO:0000313" key="10">
    <source>
        <dbReference type="EMBL" id="MDT0352074.1"/>
    </source>
</evidence>
<evidence type="ECO:0000259" key="9">
    <source>
        <dbReference type="Pfam" id="PF21994"/>
    </source>
</evidence>
<evidence type="ECO:0000313" key="11">
    <source>
        <dbReference type="Proteomes" id="UP001183202"/>
    </source>
</evidence>
<organism evidence="10 11">
    <name type="scientific">Pseudonocardia charpentierae</name>
    <dbReference type="NCBI Taxonomy" id="3075545"/>
    <lineage>
        <taxon>Bacteria</taxon>
        <taxon>Bacillati</taxon>
        <taxon>Actinomycetota</taxon>
        <taxon>Actinomycetes</taxon>
        <taxon>Pseudonocardiales</taxon>
        <taxon>Pseudonocardiaceae</taxon>
        <taxon>Pseudonocardia</taxon>
    </lineage>
</organism>
<proteinExistence type="inferred from homology"/>
<protein>
    <recommendedName>
        <fullName evidence="6">Amine oxidase</fullName>
        <ecNumber evidence="6">1.4.3.-</ecNumber>
    </recommendedName>
</protein>
<dbReference type="InterPro" id="IPR054157">
    <property type="entry name" value="AGAO-like_N2"/>
</dbReference>
<comment type="cofactor">
    <cofactor evidence="6">
        <name>Cu cation</name>
        <dbReference type="ChEBI" id="CHEBI:23378"/>
    </cofactor>
    <text evidence="6">Contains 1 topaquinone per subunit.</text>
</comment>
<evidence type="ECO:0000256" key="4">
    <source>
        <dbReference type="ARBA" id="ARBA00023002"/>
    </source>
</evidence>
<evidence type="ECO:0000256" key="1">
    <source>
        <dbReference type="ARBA" id="ARBA00007983"/>
    </source>
</evidence>
<accession>A0ABU2NHJ0</accession>
<dbReference type="Pfam" id="PF02728">
    <property type="entry name" value="Cu_amine_oxidN3"/>
    <property type="match status" value="1"/>
</dbReference>
<dbReference type="Gene3D" id="3.10.450.40">
    <property type="match status" value="2"/>
</dbReference>
<evidence type="ECO:0000259" key="7">
    <source>
        <dbReference type="Pfam" id="PF01179"/>
    </source>
</evidence>
<feature type="domain" description="AGAO-like N2" evidence="9">
    <location>
        <begin position="11"/>
        <end position="73"/>
    </location>
</feature>
<sequence>MTGPHPLDPLTADEIRQVAALLQRERGVARPQWRIAAIELREPAKEVVRGHEPGDPVERRARAIVWDTSDGLAYVAELSLGNSRGSDDTLLAWEAQPDRQPNATVDEWHECDEAMRRHPDVIAALAERGIDDPSLTLVDVWTYGASLIPEPFAGRRIGWCDVWLRAAPGANPYAHPVAGLKFVVDMNTMELLEIQDGPDLGFPPVMGEYDPAHIPDYAPRTTRRPLEVVQPEGVSFTLDGHALAWENWRMRLGFTYREGLVLHEVGWDDGSTVRPIAHRLSFAEMVVPYRDPSPEHANRTAFDVGEWGLGFMTTSLELGCDCLGEITYVDAVLHDSAGEPQVIRNAICLHEEDDGVAWKHVDGLVGAQVRRRRRMVVSSHVTVANYEYLVYWRFYEDGTIECEVRATGIMVTTPFREGEAPPYGTVVDARTYAPIHQHFIVARLDMDVDGEANTVVATETVQPPIGPDNPYGLALTQASDPLTTEGGFDPNWATQRAWKITSSTRRNAHGTPTAYKLAPSGAFPAMLDPSSPVFERAQVIGHTLWVTPFHPEERWPCGEFVNQSAYDEGLAVWTQAQRSIEDTDVVLWYVFGIHHVPRVEDWPVMPVDVVSFRLTPAGFFDRNPALDVAPQAGHGSGHEGKGHCS</sequence>
<dbReference type="InterPro" id="IPR049948">
    <property type="entry name" value="Cu_Am_ox_TPQ-bd"/>
</dbReference>
<evidence type="ECO:0000256" key="6">
    <source>
        <dbReference type="RuleBase" id="RU000672"/>
    </source>
</evidence>
<dbReference type="PANTHER" id="PTHR10638:SF41">
    <property type="entry name" value="AMINE OXIDASE"/>
    <property type="match status" value="1"/>
</dbReference>
<keyword evidence="3 6" id="KW-0801">TPQ</keyword>
<feature type="domain" description="Copper amine oxidase N3-terminal" evidence="8">
    <location>
        <begin position="103"/>
        <end position="197"/>
    </location>
</feature>
<comment type="PTM">
    <text evidence="6">Topaquinone (TPQ) is generated by copper-dependent autoxidation of a specific tyrosyl residue.</text>
</comment>
<gene>
    <name evidence="10" type="ORF">RM445_21320</name>
</gene>
<dbReference type="SUPFAM" id="SSF54416">
    <property type="entry name" value="Amine oxidase N-terminal region"/>
    <property type="match status" value="2"/>
</dbReference>
<dbReference type="InterPro" id="IPR016182">
    <property type="entry name" value="Cu_amine_oxidase_N-reg"/>
</dbReference>
<evidence type="ECO:0000256" key="5">
    <source>
        <dbReference type="ARBA" id="ARBA00023008"/>
    </source>
</evidence>
<dbReference type="Pfam" id="PF01179">
    <property type="entry name" value="Cu_amine_oxid"/>
    <property type="match status" value="1"/>
</dbReference>